<evidence type="ECO:0000256" key="2">
    <source>
        <dbReference type="ARBA" id="ARBA00022679"/>
    </source>
</evidence>
<evidence type="ECO:0000256" key="3">
    <source>
        <dbReference type="ARBA" id="ARBA00022723"/>
    </source>
</evidence>
<feature type="binding site" evidence="9">
    <location>
        <begin position="132"/>
        <end position="134"/>
    </location>
    <ligand>
        <name>2-[(2R,5Z)-2-carboxy-4-methylthiazol-5(2H)-ylidene]ethyl phosphate</name>
        <dbReference type="ChEBI" id="CHEBI:62899"/>
    </ligand>
</feature>
<keyword evidence="4 9" id="KW-0460">Magnesium</keyword>
<dbReference type="Gene3D" id="3.20.20.70">
    <property type="entry name" value="Aldolase class I"/>
    <property type="match status" value="1"/>
</dbReference>
<comment type="similarity">
    <text evidence="9 10">Belongs to the thiamine-phosphate synthase family.</text>
</comment>
<feature type="binding site" evidence="9">
    <location>
        <position position="68"/>
    </location>
    <ligand>
        <name>Mg(2+)</name>
        <dbReference type="ChEBI" id="CHEBI:18420"/>
    </ligand>
</feature>
<evidence type="ECO:0000256" key="6">
    <source>
        <dbReference type="ARBA" id="ARBA00047334"/>
    </source>
</evidence>
<evidence type="ECO:0000256" key="7">
    <source>
        <dbReference type="ARBA" id="ARBA00047851"/>
    </source>
</evidence>
<evidence type="ECO:0000313" key="13">
    <source>
        <dbReference type="EMBL" id="MFD2547407.1"/>
    </source>
</evidence>
<evidence type="ECO:0000256" key="10">
    <source>
        <dbReference type="RuleBase" id="RU003826"/>
    </source>
</evidence>
<dbReference type="Proteomes" id="UP001597545">
    <property type="component" value="Unassembled WGS sequence"/>
</dbReference>
<evidence type="ECO:0000256" key="8">
    <source>
        <dbReference type="ARBA" id="ARBA00047883"/>
    </source>
</evidence>
<comment type="caution">
    <text evidence="13">The sequence shown here is derived from an EMBL/GenBank/DDBJ whole genome shotgun (WGS) entry which is preliminary data.</text>
</comment>
<dbReference type="RefSeq" id="WP_380902133.1">
    <property type="nucleotide sequence ID" value="NZ_JBHUEG010000007.1"/>
</dbReference>
<comment type="pathway">
    <text evidence="1 9 11">Cofactor biosynthesis; thiamine diphosphate biosynthesis; thiamine phosphate from 4-amino-2-methyl-5-diphosphomethylpyrimidine and 4-methyl-5-(2-phosphoethyl)-thiazole: step 1/1.</text>
</comment>
<dbReference type="EC" id="2.5.1.3" evidence="9"/>
<gene>
    <name evidence="9 13" type="primary">thiE</name>
    <name evidence="13" type="ORF">ACFSR5_07080</name>
</gene>
<comment type="cofactor">
    <cofactor evidence="9">
        <name>Mg(2+)</name>
        <dbReference type="ChEBI" id="CHEBI:18420"/>
    </cofactor>
    <text evidence="9">Binds 1 Mg(2+) ion per subunit.</text>
</comment>
<comment type="caution">
    <text evidence="9">Lacks conserved residue(s) required for the propagation of feature annotation.</text>
</comment>
<comment type="catalytic activity">
    <reaction evidence="8 9 10">
        <text>2-[(2R,5Z)-2-carboxy-4-methylthiazol-5(2H)-ylidene]ethyl phosphate + 4-amino-2-methyl-5-(diphosphooxymethyl)pyrimidine + 2 H(+) = thiamine phosphate + CO2 + diphosphate</text>
        <dbReference type="Rhea" id="RHEA:47844"/>
        <dbReference type="ChEBI" id="CHEBI:15378"/>
        <dbReference type="ChEBI" id="CHEBI:16526"/>
        <dbReference type="ChEBI" id="CHEBI:33019"/>
        <dbReference type="ChEBI" id="CHEBI:37575"/>
        <dbReference type="ChEBI" id="CHEBI:57841"/>
        <dbReference type="ChEBI" id="CHEBI:62899"/>
        <dbReference type="EC" id="2.5.1.3"/>
    </reaction>
</comment>
<keyword evidence="14" id="KW-1185">Reference proteome</keyword>
<reference evidence="14" key="1">
    <citation type="journal article" date="2019" name="Int. J. Syst. Evol. Microbiol.">
        <title>The Global Catalogue of Microorganisms (GCM) 10K type strain sequencing project: providing services to taxonomists for standard genome sequencing and annotation.</title>
        <authorList>
            <consortium name="The Broad Institute Genomics Platform"/>
            <consortium name="The Broad Institute Genome Sequencing Center for Infectious Disease"/>
            <person name="Wu L."/>
            <person name="Ma J."/>
        </authorList>
    </citation>
    <scope>NUCLEOTIDE SEQUENCE [LARGE SCALE GENOMIC DNA]</scope>
    <source>
        <strain evidence="14">KCTC 42662</strain>
    </source>
</reference>
<name>A0ABW5KI32_9SPHI</name>
<feature type="binding site" evidence="9">
    <location>
        <position position="167"/>
    </location>
    <ligand>
        <name>2-[(2R,5Z)-2-carboxy-4-methylthiazol-5(2H)-ylidene]ethyl phosphate</name>
        <dbReference type="ChEBI" id="CHEBI:62899"/>
    </ligand>
</feature>
<sequence>MKNYSNLQYISSGDTPEAHFDHIMQALQRGVNWVQLRIKNAPFSVTHDLALRVLELKQQYNFTFIINDSPILAKSVHADGVHLGLNDMPVTEARHLLGPNKIIGGTANTLSDVLKRTEEQCDYIGLGPFRHTETKNKLSPILGLGGYAHIIQQIKHIQHPPIFAIGGICAEDLPALRHIGIYGAAISKHIQMHFENEGHIETLKKLLHEN</sequence>
<evidence type="ECO:0000256" key="4">
    <source>
        <dbReference type="ARBA" id="ARBA00022842"/>
    </source>
</evidence>
<feature type="binding site" evidence="9">
    <location>
        <position position="87"/>
    </location>
    <ligand>
        <name>Mg(2+)</name>
        <dbReference type="ChEBI" id="CHEBI:18420"/>
    </ligand>
</feature>
<evidence type="ECO:0000256" key="5">
    <source>
        <dbReference type="ARBA" id="ARBA00022977"/>
    </source>
</evidence>
<comment type="catalytic activity">
    <reaction evidence="6 9 10">
        <text>4-methyl-5-(2-phosphooxyethyl)-thiazole + 4-amino-2-methyl-5-(diphosphooxymethyl)pyrimidine + H(+) = thiamine phosphate + diphosphate</text>
        <dbReference type="Rhea" id="RHEA:22328"/>
        <dbReference type="ChEBI" id="CHEBI:15378"/>
        <dbReference type="ChEBI" id="CHEBI:33019"/>
        <dbReference type="ChEBI" id="CHEBI:37575"/>
        <dbReference type="ChEBI" id="CHEBI:57841"/>
        <dbReference type="ChEBI" id="CHEBI:58296"/>
        <dbReference type="EC" id="2.5.1.3"/>
    </reaction>
</comment>
<dbReference type="EMBL" id="JBHULR010000003">
    <property type="protein sequence ID" value="MFD2547407.1"/>
    <property type="molecule type" value="Genomic_DNA"/>
</dbReference>
<protein>
    <recommendedName>
        <fullName evidence="9">Thiamine-phosphate synthase</fullName>
        <shortName evidence="9">TP synthase</shortName>
        <shortName evidence="9">TPS</shortName>
        <ecNumber evidence="9">2.5.1.3</ecNumber>
    </recommendedName>
    <alternativeName>
        <fullName evidence="9">Thiamine-phosphate pyrophosphorylase</fullName>
        <shortName evidence="9">TMP pyrophosphorylase</shortName>
        <shortName evidence="9">TMP-PPase</shortName>
    </alternativeName>
</protein>
<dbReference type="PANTHER" id="PTHR20857:SF15">
    <property type="entry name" value="THIAMINE-PHOSPHATE SYNTHASE"/>
    <property type="match status" value="1"/>
</dbReference>
<dbReference type="CDD" id="cd00564">
    <property type="entry name" value="TMP_TenI"/>
    <property type="match status" value="1"/>
</dbReference>
<feature type="binding site" evidence="9">
    <location>
        <position position="135"/>
    </location>
    <ligand>
        <name>4-amino-2-methyl-5-(diphosphooxymethyl)pyrimidine</name>
        <dbReference type="ChEBI" id="CHEBI:57841"/>
    </ligand>
</feature>
<dbReference type="NCBIfam" id="TIGR00693">
    <property type="entry name" value="thiE"/>
    <property type="match status" value="1"/>
</dbReference>
<evidence type="ECO:0000256" key="1">
    <source>
        <dbReference type="ARBA" id="ARBA00005165"/>
    </source>
</evidence>
<evidence type="ECO:0000259" key="12">
    <source>
        <dbReference type="Pfam" id="PF02581"/>
    </source>
</evidence>
<dbReference type="InterPro" id="IPR022998">
    <property type="entry name" value="ThiamineP_synth_TenI"/>
</dbReference>
<keyword evidence="2 9" id="KW-0808">Transferase</keyword>
<feature type="binding site" evidence="9">
    <location>
        <position position="106"/>
    </location>
    <ligand>
        <name>4-amino-2-methyl-5-(diphosphooxymethyl)pyrimidine</name>
        <dbReference type="ChEBI" id="CHEBI:57841"/>
    </ligand>
</feature>
<feature type="binding site" evidence="9">
    <location>
        <position position="67"/>
    </location>
    <ligand>
        <name>4-amino-2-methyl-5-(diphosphooxymethyl)pyrimidine</name>
        <dbReference type="ChEBI" id="CHEBI:57841"/>
    </ligand>
</feature>
<dbReference type="HAMAP" id="MF_00097">
    <property type="entry name" value="TMP_synthase"/>
    <property type="match status" value="1"/>
</dbReference>
<proteinExistence type="inferred from homology"/>
<accession>A0ABW5KI32</accession>
<evidence type="ECO:0000313" key="14">
    <source>
        <dbReference type="Proteomes" id="UP001597545"/>
    </source>
</evidence>
<dbReference type="SUPFAM" id="SSF51391">
    <property type="entry name" value="Thiamin phosphate synthase"/>
    <property type="match status" value="1"/>
</dbReference>
<dbReference type="PANTHER" id="PTHR20857">
    <property type="entry name" value="THIAMINE-PHOSPHATE PYROPHOSPHORYLASE"/>
    <property type="match status" value="1"/>
</dbReference>
<organism evidence="13 14">
    <name type="scientific">Sphingobacterium suaedae</name>
    <dbReference type="NCBI Taxonomy" id="1686402"/>
    <lineage>
        <taxon>Bacteria</taxon>
        <taxon>Pseudomonadati</taxon>
        <taxon>Bacteroidota</taxon>
        <taxon>Sphingobacteriia</taxon>
        <taxon>Sphingobacteriales</taxon>
        <taxon>Sphingobacteriaceae</taxon>
        <taxon>Sphingobacterium</taxon>
    </lineage>
</organism>
<comment type="function">
    <text evidence="9">Condenses 4-methyl-5-(beta-hydroxyethyl)thiazole monophosphate (THZ-P) and 2-methyl-4-amino-5-hydroxymethyl pyrimidine pyrophosphate (HMP-PP) to form thiamine monophosphate (TMP).</text>
</comment>
<feature type="domain" description="Thiamine phosphate synthase/TenI" evidence="12">
    <location>
        <begin position="16"/>
        <end position="190"/>
    </location>
</feature>
<dbReference type="InterPro" id="IPR013785">
    <property type="entry name" value="Aldolase_TIM"/>
</dbReference>
<feature type="binding site" evidence="9">
    <location>
        <begin position="35"/>
        <end position="39"/>
    </location>
    <ligand>
        <name>4-amino-2-methyl-5-(diphosphooxymethyl)pyrimidine</name>
        <dbReference type="ChEBI" id="CHEBI:57841"/>
    </ligand>
</feature>
<comment type="catalytic activity">
    <reaction evidence="7 9 10">
        <text>2-(2-carboxy-4-methylthiazol-5-yl)ethyl phosphate + 4-amino-2-methyl-5-(diphosphooxymethyl)pyrimidine + 2 H(+) = thiamine phosphate + CO2 + diphosphate</text>
        <dbReference type="Rhea" id="RHEA:47848"/>
        <dbReference type="ChEBI" id="CHEBI:15378"/>
        <dbReference type="ChEBI" id="CHEBI:16526"/>
        <dbReference type="ChEBI" id="CHEBI:33019"/>
        <dbReference type="ChEBI" id="CHEBI:37575"/>
        <dbReference type="ChEBI" id="CHEBI:57841"/>
        <dbReference type="ChEBI" id="CHEBI:62890"/>
        <dbReference type="EC" id="2.5.1.3"/>
    </reaction>
</comment>
<evidence type="ECO:0000256" key="9">
    <source>
        <dbReference type="HAMAP-Rule" id="MF_00097"/>
    </source>
</evidence>
<evidence type="ECO:0000256" key="11">
    <source>
        <dbReference type="RuleBase" id="RU004253"/>
    </source>
</evidence>
<dbReference type="Pfam" id="PF02581">
    <property type="entry name" value="TMP-TENI"/>
    <property type="match status" value="1"/>
</dbReference>
<keyword evidence="3 9" id="KW-0479">Metal-binding</keyword>
<dbReference type="InterPro" id="IPR034291">
    <property type="entry name" value="TMP_synthase"/>
</dbReference>
<dbReference type="InterPro" id="IPR036206">
    <property type="entry name" value="ThiamineP_synth_sf"/>
</dbReference>
<keyword evidence="5 9" id="KW-0784">Thiamine biosynthesis</keyword>
<dbReference type="GO" id="GO:0004789">
    <property type="term" value="F:thiamine-phosphate diphosphorylase activity"/>
    <property type="evidence" value="ECO:0007669"/>
    <property type="project" value="UniProtKB-EC"/>
</dbReference>